<keyword evidence="3" id="KW-1185">Reference proteome</keyword>
<dbReference type="Proteomes" id="UP000652761">
    <property type="component" value="Unassembled WGS sequence"/>
</dbReference>
<dbReference type="AlphaFoldDB" id="A0A843TN33"/>
<gene>
    <name evidence="2" type="ORF">Taro_002254</name>
</gene>
<organism evidence="2 3">
    <name type="scientific">Colocasia esculenta</name>
    <name type="common">Wild taro</name>
    <name type="synonym">Arum esculentum</name>
    <dbReference type="NCBI Taxonomy" id="4460"/>
    <lineage>
        <taxon>Eukaryota</taxon>
        <taxon>Viridiplantae</taxon>
        <taxon>Streptophyta</taxon>
        <taxon>Embryophyta</taxon>
        <taxon>Tracheophyta</taxon>
        <taxon>Spermatophyta</taxon>
        <taxon>Magnoliopsida</taxon>
        <taxon>Liliopsida</taxon>
        <taxon>Araceae</taxon>
        <taxon>Aroideae</taxon>
        <taxon>Colocasieae</taxon>
        <taxon>Colocasia</taxon>
    </lineage>
</organism>
<sequence>MMQMAMTTRLILQTIKSLAVGEHASSDTIGEQSSSDRRNSDGIESIAVSATSGPQKLNLGECTLTQRGRMDSLHQRDLWAKIIYRNWMYIEAPRLHQPNMA</sequence>
<reference evidence="2" key="1">
    <citation type="submission" date="2017-07" db="EMBL/GenBank/DDBJ databases">
        <title>Taro Niue Genome Assembly and Annotation.</title>
        <authorList>
            <person name="Atibalentja N."/>
            <person name="Keating K."/>
            <person name="Fields C.J."/>
        </authorList>
    </citation>
    <scope>NUCLEOTIDE SEQUENCE</scope>
    <source>
        <strain evidence="2">Niue_2</strain>
        <tissue evidence="2">Leaf</tissue>
    </source>
</reference>
<proteinExistence type="predicted"/>
<feature type="region of interest" description="Disordered" evidence="1">
    <location>
        <begin position="21"/>
        <end position="44"/>
    </location>
</feature>
<dbReference type="EMBL" id="NMUH01000051">
    <property type="protein sequence ID" value="MQL69949.1"/>
    <property type="molecule type" value="Genomic_DNA"/>
</dbReference>
<name>A0A843TN33_COLES</name>
<protein>
    <submittedName>
        <fullName evidence="2">Uncharacterized protein</fullName>
    </submittedName>
</protein>
<evidence type="ECO:0000313" key="2">
    <source>
        <dbReference type="EMBL" id="MQL69949.1"/>
    </source>
</evidence>
<evidence type="ECO:0000313" key="3">
    <source>
        <dbReference type="Proteomes" id="UP000652761"/>
    </source>
</evidence>
<accession>A0A843TN33</accession>
<feature type="non-terminal residue" evidence="2">
    <location>
        <position position="1"/>
    </location>
</feature>
<evidence type="ECO:0000256" key="1">
    <source>
        <dbReference type="SAM" id="MobiDB-lite"/>
    </source>
</evidence>
<comment type="caution">
    <text evidence="2">The sequence shown here is derived from an EMBL/GenBank/DDBJ whole genome shotgun (WGS) entry which is preliminary data.</text>
</comment>